<keyword evidence="6" id="KW-0805">Transcription regulation</keyword>
<feature type="compositionally biased region" description="Acidic residues" evidence="10">
    <location>
        <begin position="331"/>
        <end position="342"/>
    </location>
</feature>
<dbReference type="GO" id="GO:0000981">
    <property type="term" value="F:DNA-binding transcription factor activity, RNA polymerase II-specific"/>
    <property type="evidence" value="ECO:0007669"/>
    <property type="project" value="TreeGrafter"/>
</dbReference>
<keyword evidence="8" id="KW-0539">Nucleus</keyword>
<evidence type="ECO:0000259" key="11">
    <source>
        <dbReference type="PROSITE" id="PS50157"/>
    </source>
</evidence>
<evidence type="ECO:0000256" key="10">
    <source>
        <dbReference type="SAM" id="MobiDB-lite"/>
    </source>
</evidence>
<sequence length="810" mass="92522">LRCRSMDSTVLTPLFKGDPLPLASLRLLVPPLQLMTASMWQVLRKQDVMNYWKVAEFVALVMDMVPELLMHKHRTQLNLGLRARLQTYAGIGSATRLLKPLKQLSRRGLVIFVIFNSILQIKESEEEVAANFLELIQTLLKDPEERRDFFLEVFPAEYGPQYDSDLQTLFSEFLFRLVQLLPVPDLEQVRGVIFVIWIISYSCERNNLKQCFSVLVLGRPCTRKSNDQLVPPSSMGDSILSSLSAVTSSRVTKLPEQPNQSEPLEGLSDDTHTVSFVDDVAVEIITVTDYAEVELGTSTDIEMVIGADCCEVTDTITVAEDSLVVLPDETNREEEVEAGGEETQEKPASGSTDITLPEANTDDLASSQHKASVGPHDCPDCEKKFKFASSLTAHRVIHTGERPHRCDDCEEAQVQQHIDKVHSVEAEDDKLSLHPVADEEGRFSCPDCDKSFKFQSLLKAHQRIHTGEQPFLCSQCGRRFSFKQSLERHKQTHKSGRKYECLICGEFFKSLVAQREHRSTHMENGEYLCSECGRAFAWRSALVRHLKTHSEDADKVERSYKCPHCDLGFTCVSYLNRHLQTHQEERVHTCNCGKSFAYRAALTAHQRIHQKERPHICSQCGKGFLYKGGLLSHMKIHSEEMPFMCSFCGKSFKRERNMKKHERCHTRENVFSCSQCDKSFVYKATLVRHELTHSGERPYLCSDCGKGFFSHAELLKHERFHTGHKPFQCPHCGKKFTQSCYLTIHLRYHTGVRPYSCTECDKSFLSANRLKRHQRTHSGEKPYLCVECGKGFRQSYNLKMHQRTHIMKLS</sequence>
<dbReference type="FunFam" id="3.30.160.60:FF:000624">
    <property type="entry name" value="zinc finger protein 697"/>
    <property type="match status" value="1"/>
</dbReference>
<dbReference type="FunFam" id="3.30.160.60:FF:000286">
    <property type="entry name" value="Zinc finger protein 770"/>
    <property type="match status" value="1"/>
</dbReference>
<evidence type="ECO:0000313" key="13">
    <source>
        <dbReference type="Proteomes" id="UP000472265"/>
    </source>
</evidence>
<protein>
    <recommendedName>
        <fullName evidence="11">C2H2-type domain-containing protein</fullName>
    </recommendedName>
</protein>
<evidence type="ECO:0000256" key="1">
    <source>
        <dbReference type="ARBA" id="ARBA00004123"/>
    </source>
</evidence>
<keyword evidence="3" id="KW-0677">Repeat</keyword>
<dbReference type="Gene3D" id="3.30.160.60">
    <property type="entry name" value="Classic Zinc Finger"/>
    <property type="match status" value="13"/>
</dbReference>
<dbReference type="OMA" id="QMHMATN"/>
<evidence type="ECO:0000256" key="7">
    <source>
        <dbReference type="ARBA" id="ARBA00023163"/>
    </source>
</evidence>
<keyword evidence="13" id="KW-1185">Reference proteome</keyword>
<organism evidence="12 13">
    <name type="scientific">Sparus aurata</name>
    <name type="common">Gilthead sea bream</name>
    <dbReference type="NCBI Taxonomy" id="8175"/>
    <lineage>
        <taxon>Eukaryota</taxon>
        <taxon>Metazoa</taxon>
        <taxon>Chordata</taxon>
        <taxon>Craniata</taxon>
        <taxon>Vertebrata</taxon>
        <taxon>Euteleostomi</taxon>
        <taxon>Actinopterygii</taxon>
        <taxon>Neopterygii</taxon>
        <taxon>Teleostei</taxon>
        <taxon>Neoteleostei</taxon>
        <taxon>Acanthomorphata</taxon>
        <taxon>Eupercaria</taxon>
        <taxon>Spariformes</taxon>
        <taxon>Sparidae</taxon>
        <taxon>Sparus</taxon>
    </lineage>
</organism>
<dbReference type="PROSITE" id="PS50157">
    <property type="entry name" value="ZINC_FINGER_C2H2_2"/>
    <property type="match status" value="14"/>
</dbReference>
<accession>A0A671VI86</accession>
<dbReference type="Pfam" id="PF13912">
    <property type="entry name" value="zf-C2H2_6"/>
    <property type="match status" value="1"/>
</dbReference>
<dbReference type="AlphaFoldDB" id="A0A671VI86"/>
<feature type="domain" description="C2H2-type" evidence="11">
    <location>
        <begin position="471"/>
        <end position="498"/>
    </location>
</feature>
<dbReference type="InterPro" id="IPR036236">
    <property type="entry name" value="Znf_C2H2_sf"/>
</dbReference>
<dbReference type="Pfam" id="PF13894">
    <property type="entry name" value="zf-C2H2_4"/>
    <property type="match status" value="1"/>
</dbReference>
<evidence type="ECO:0000256" key="5">
    <source>
        <dbReference type="ARBA" id="ARBA00022833"/>
    </source>
</evidence>
<evidence type="ECO:0000256" key="9">
    <source>
        <dbReference type="PROSITE-ProRule" id="PRU00042"/>
    </source>
</evidence>
<feature type="domain" description="C2H2-type" evidence="11">
    <location>
        <begin position="699"/>
        <end position="726"/>
    </location>
</feature>
<reference evidence="12" key="1">
    <citation type="submission" date="2021-04" db="EMBL/GenBank/DDBJ databases">
        <authorList>
            <consortium name="Wellcome Sanger Institute Data Sharing"/>
        </authorList>
    </citation>
    <scope>NUCLEOTIDE SEQUENCE [LARGE SCALE GENOMIC DNA]</scope>
</reference>
<feature type="domain" description="C2H2-type" evidence="11">
    <location>
        <begin position="588"/>
        <end position="614"/>
    </location>
</feature>
<feature type="domain" description="C2H2-type" evidence="11">
    <location>
        <begin position="643"/>
        <end position="670"/>
    </location>
</feature>
<dbReference type="Pfam" id="PF00096">
    <property type="entry name" value="zf-C2H2"/>
    <property type="match status" value="9"/>
</dbReference>
<dbReference type="InterPro" id="IPR013087">
    <property type="entry name" value="Znf_C2H2_type"/>
</dbReference>
<evidence type="ECO:0000256" key="3">
    <source>
        <dbReference type="ARBA" id="ARBA00022737"/>
    </source>
</evidence>
<dbReference type="Ensembl" id="ENSSAUT00010028089.1">
    <property type="protein sequence ID" value="ENSSAUP00010026608.1"/>
    <property type="gene ID" value="ENSSAUG00010011546.1"/>
</dbReference>
<dbReference type="FunFam" id="3.30.160.60:FF:000702">
    <property type="entry name" value="Transcription factor E4F1 isoform 1"/>
    <property type="match status" value="1"/>
</dbReference>
<dbReference type="CDD" id="cd11657">
    <property type="entry name" value="TIN2_N"/>
    <property type="match status" value="1"/>
</dbReference>
<dbReference type="GO" id="GO:0008270">
    <property type="term" value="F:zinc ion binding"/>
    <property type="evidence" value="ECO:0007669"/>
    <property type="project" value="UniProtKB-KW"/>
</dbReference>
<dbReference type="InterPro" id="IPR029400">
    <property type="entry name" value="TINF2_N"/>
</dbReference>
<evidence type="ECO:0000313" key="12">
    <source>
        <dbReference type="Ensembl" id="ENSSAUP00010026608.1"/>
    </source>
</evidence>
<keyword evidence="2" id="KW-0479">Metal-binding</keyword>
<keyword evidence="5" id="KW-0862">Zinc</keyword>
<dbReference type="GO" id="GO:0005634">
    <property type="term" value="C:nucleus"/>
    <property type="evidence" value="ECO:0007669"/>
    <property type="project" value="UniProtKB-SubCell"/>
</dbReference>
<dbReference type="GeneTree" id="ENSGT00940000162179"/>
<evidence type="ECO:0000256" key="6">
    <source>
        <dbReference type="ARBA" id="ARBA00023015"/>
    </source>
</evidence>
<evidence type="ECO:0000256" key="8">
    <source>
        <dbReference type="ARBA" id="ARBA00023242"/>
    </source>
</evidence>
<dbReference type="InParanoid" id="A0A671VI86"/>
<dbReference type="SUPFAM" id="SSF57667">
    <property type="entry name" value="beta-beta-alpha zinc fingers"/>
    <property type="match status" value="8"/>
</dbReference>
<feature type="domain" description="C2H2-type" evidence="11">
    <location>
        <begin position="755"/>
        <end position="782"/>
    </location>
</feature>
<dbReference type="FunFam" id="3.30.160.60:FF:000495">
    <property type="entry name" value="zinc finger protein 668"/>
    <property type="match status" value="1"/>
</dbReference>
<feature type="domain" description="C2H2-type" evidence="11">
    <location>
        <begin position="527"/>
        <end position="554"/>
    </location>
</feature>
<feature type="domain" description="C2H2-type" evidence="11">
    <location>
        <begin position="727"/>
        <end position="754"/>
    </location>
</feature>
<dbReference type="PANTHER" id="PTHR24381">
    <property type="entry name" value="ZINC FINGER PROTEIN"/>
    <property type="match status" value="1"/>
</dbReference>
<reference evidence="12" key="2">
    <citation type="submission" date="2025-08" db="UniProtKB">
        <authorList>
            <consortium name="Ensembl"/>
        </authorList>
    </citation>
    <scope>IDENTIFICATION</scope>
</reference>
<feature type="domain" description="C2H2-type" evidence="11">
    <location>
        <begin position="783"/>
        <end position="805"/>
    </location>
</feature>
<feature type="domain" description="C2H2-type" evidence="11">
    <location>
        <begin position="671"/>
        <end position="698"/>
    </location>
</feature>
<dbReference type="FunFam" id="3.30.160.60:FF:002343">
    <property type="entry name" value="Zinc finger protein 33A"/>
    <property type="match status" value="1"/>
</dbReference>
<proteinExistence type="predicted"/>
<dbReference type="FunFam" id="3.30.160.60:FF:002460">
    <property type="entry name" value="Zgc:174574"/>
    <property type="match status" value="1"/>
</dbReference>
<dbReference type="Pfam" id="PF14973">
    <property type="entry name" value="TINF2_N"/>
    <property type="match status" value="1"/>
</dbReference>
<dbReference type="GO" id="GO:0005694">
    <property type="term" value="C:chromosome"/>
    <property type="evidence" value="ECO:0007669"/>
    <property type="project" value="UniProtKB-ARBA"/>
</dbReference>
<evidence type="ECO:0000256" key="2">
    <source>
        <dbReference type="ARBA" id="ARBA00022723"/>
    </source>
</evidence>
<keyword evidence="7" id="KW-0804">Transcription</keyword>
<feature type="region of interest" description="Disordered" evidence="10">
    <location>
        <begin position="251"/>
        <end position="270"/>
    </location>
</feature>
<feature type="domain" description="C2H2-type" evidence="11">
    <location>
        <begin position="615"/>
        <end position="642"/>
    </location>
</feature>
<reference evidence="12" key="3">
    <citation type="submission" date="2025-09" db="UniProtKB">
        <authorList>
            <consortium name="Ensembl"/>
        </authorList>
    </citation>
    <scope>IDENTIFICATION</scope>
</reference>
<dbReference type="FunFam" id="3.30.160.60:FF:000340">
    <property type="entry name" value="zinc finger protein 473 isoform X1"/>
    <property type="match status" value="1"/>
</dbReference>
<dbReference type="Proteomes" id="UP000472265">
    <property type="component" value="Chromosome 14"/>
</dbReference>
<feature type="domain" description="C2H2-type" evidence="11">
    <location>
        <begin position="443"/>
        <end position="470"/>
    </location>
</feature>
<feature type="domain" description="C2H2-type" evidence="11">
    <location>
        <begin position="376"/>
        <end position="403"/>
    </location>
</feature>
<dbReference type="GO" id="GO:0045893">
    <property type="term" value="P:positive regulation of DNA-templated transcription"/>
    <property type="evidence" value="ECO:0007669"/>
    <property type="project" value="UniProtKB-ARBA"/>
</dbReference>
<keyword evidence="4 9" id="KW-0863">Zinc-finger</keyword>
<dbReference type="SMART" id="SM00355">
    <property type="entry name" value="ZnF_C2H2"/>
    <property type="match status" value="15"/>
</dbReference>
<dbReference type="FunFam" id="3.30.160.60:FF:001483">
    <property type="entry name" value="Zinc finger protein 1005"/>
    <property type="match status" value="1"/>
</dbReference>
<evidence type="ECO:0000256" key="4">
    <source>
        <dbReference type="ARBA" id="ARBA00022771"/>
    </source>
</evidence>
<feature type="domain" description="C2H2-type" evidence="11">
    <location>
        <begin position="499"/>
        <end position="526"/>
    </location>
</feature>
<feature type="region of interest" description="Disordered" evidence="10">
    <location>
        <begin position="327"/>
        <end position="371"/>
    </location>
</feature>
<feature type="domain" description="C2H2-type" evidence="11">
    <location>
        <begin position="560"/>
        <end position="587"/>
    </location>
</feature>
<name>A0A671VI86_SPAAU</name>
<dbReference type="PROSITE" id="PS00028">
    <property type="entry name" value="ZINC_FINGER_C2H2_1"/>
    <property type="match status" value="12"/>
</dbReference>
<dbReference type="FunFam" id="3.30.160.60:FF:001732">
    <property type="entry name" value="Zgc:162936"/>
    <property type="match status" value="1"/>
</dbReference>
<dbReference type="GO" id="GO:0000977">
    <property type="term" value="F:RNA polymerase II transcription regulatory region sequence-specific DNA binding"/>
    <property type="evidence" value="ECO:0007669"/>
    <property type="project" value="TreeGrafter"/>
</dbReference>
<dbReference type="PANTHER" id="PTHR24381:SF445">
    <property type="entry name" value="GASTRULA ZINC FINGER PROTEIN XLCGF28.1-LIKE-RELATED"/>
    <property type="match status" value="1"/>
</dbReference>
<comment type="subcellular location">
    <subcellularLocation>
        <location evidence="1">Nucleus</location>
    </subcellularLocation>
</comment>